<dbReference type="AlphaFoldDB" id="A0A0E9R198"/>
<sequence length="60" mass="7077">MLRLNEHSLYTQRLMPQDLSCFTANENAHRLVAQRIFHVSQQMKMPIDLMFKGTLIAKFI</sequence>
<organism evidence="1">
    <name type="scientific">Anguilla anguilla</name>
    <name type="common">European freshwater eel</name>
    <name type="synonym">Muraena anguilla</name>
    <dbReference type="NCBI Taxonomy" id="7936"/>
    <lineage>
        <taxon>Eukaryota</taxon>
        <taxon>Metazoa</taxon>
        <taxon>Chordata</taxon>
        <taxon>Craniata</taxon>
        <taxon>Vertebrata</taxon>
        <taxon>Euteleostomi</taxon>
        <taxon>Actinopterygii</taxon>
        <taxon>Neopterygii</taxon>
        <taxon>Teleostei</taxon>
        <taxon>Anguilliformes</taxon>
        <taxon>Anguillidae</taxon>
        <taxon>Anguilla</taxon>
    </lineage>
</organism>
<dbReference type="EMBL" id="GBXM01085626">
    <property type="protein sequence ID" value="JAH22951.1"/>
    <property type="molecule type" value="Transcribed_RNA"/>
</dbReference>
<name>A0A0E9R198_ANGAN</name>
<protein>
    <submittedName>
        <fullName evidence="1">Uncharacterized protein</fullName>
    </submittedName>
</protein>
<reference evidence="1" key="1">
    <citation type="submission" date="2014-11" db="EMBL/GenBank/DDBJ databases">
        <authorList>
            <person name="Amaro Gonzalez C."/>
        </authorList>
    </citation>
    <scope>NUCLEOTIDE SEQUENCE</scope>
</reference>
<proteinExistence type="predicted"/>
<accession>A0A0E9R198</accession>
<evidence type="ECO:0000313" key="1">
    <source>
        <dbReference type="EMBL" id="JAH22951.1"/>
    </source>
</evidence>
<reference evidence="1" key="2">
    <citation type="journal article" date="2015" name="Fish Shellfish Immunol.">
        <title>Early steps in the European eel (Anguilla anguilla)-Vibrio vulnificus interaction in the gills: Role of the RtxA13 toxin.</title>
        <authorList>
            <person name="Callol A."/>
            <person name="Pajuelo D."/>
            <person name="Ebbesson L."/>
            <person name="Teles M."/>
            <person name="MacKenzie S."/>
            <person name="Amaro C."/>
        </authorList>
    </citation>
    <scope>NUCLEOTIDE SEQUENCE</scope>
</reference>